<dbReference type="Gene3D" id="3.90.1150.30">
    <property type="match status" value="1"/>
</dbReference>
<dbReference type="GO" id="GO:0016787">
    <property type="term" value="F:hydrolase activity"/>
    <property type="evidence" value="ECO:0007669"/>
    <property type="project" value="UniProtKB-KW"/>
</dbReference>
<sequence>MTLEELTEYCLSYPSSYEDHPFGEGWTAIRHQGNQKLFALILHNYNGHVSVNLKCEPERSDFLRNAFSEVIPGYHMNKEHWNTVNVEGNLPVEDVQGMIKHSYELTRPKRVKKKSEA</sequence>
<organism evidence="1 2">
    <name type="scientific">Paenibacillus illinoisensis</name>
    <dbReference type="NCBI Taxonomy" id="59845"/>
    <lineage>
        <taxon>Bacteria</taxon>
        <taxon>Bacillati</taxon>
        <taxon>Bacillota</taxon>
        <taxon>Bacilli</taxon>
        <taxon>Bacillales</taxon>
        <taxon>Paenibacillaceae</taxon>
        <taxon>Paenibacillus</taxon>
    </lineage>
</organism>
<dbReference type="InterPro" id="IPR007351">
    <property type="entry name" value="YjbR"/>
</dbReference>
<dbReference type="OrthoDB" id="9789813at2"/>
<dbReference type="PANTHER" id="PTHR35145:SF1">
    <property type="entry name" value="CYTOPLASMIC PROTEIN"/>
    <property type="match status" value="1"/>
</dbReference>
<name>A0A2W0CEC2_9BACL</name>
<dbReference type="Proteomes" id="UP000247459">
    <property type="component" value="Unassembled WGS sequence"/>
</dbReference>
<accession>A0A2W0CEC2</accession>
<keyword evidence="1" id="KW-0378">Hydrolase</keyword>
<dbReference type="EMBL" id="PRLG01000029">
    <property type="protein sequence ID" value="PYY26158.1"/>
    <property type="molecule type" value="Genomic_DNA"/>
</dbReference>
<gene>
    <name evidence="1" type="ORF">PIL02S_05543</name>
</gene>
<dbReference type="InterPro" id="IPR058532">
    <property type="entry name" value="YjbR/MT2646/Rv2570-like"/>
</dbReference>
<protein>
    <recommendedName>
        <fullName evidence="3">MmcQ/YjbR family DNA-binding protein</fullName>
    </recommendedName>
</protein>
<reference evidence="1 2" key="1">
    <citation type="submission" date="2018-01" db="EMBL/GenBank/DDBJ databases">
        <title>Genome sequence of the PGP bacterium Paenibacillus illinoisensis E3.</title>
        <authorList>
            <person name="Rolli E."/>
            <person name="Marasco R."/>
            <person name="Bessem C."/>
            <person name="Michoud G."/>
            <person name="Gaiarsa S."/>
            <person name="Borin S."/>
            <person name="Daffonchio D."/>
        </authorList>
    </citation>
    <scope>NUCLEOTIDE SEQUENCE [LARGE SCALE GENOMIC DNA]</scope>
    <source>
        <strain evidence="1 2">E3</strain>
    </source>
</reference>
<dbReference type="Pfam" id="PF04237">
    <property type="entry name" value="YjbR"/>
    <property type="match status" value="1"/>
</dbReference>
<comment type="caution">
    <text evidence="1">The sequence shown here is derived from an EMBL/GenBank/DDBJ whole genome shotgun (WGS) entry which is preliminary data.</text>
</comment>
<evidence type="ECO:0000313" key="2">
    <source>
        <dbReference type="Proteomes" id="UP000247459"/>
    </source>
</evidence>
<dbReference type="RefSeq" id="WP_110822669.1">
    <property type="nucleotide sequence ID" value="NZ_PRLG01000029.1"/>
</dbReference>
<proteinExistence type="predicted"/>
<evidence type="ECO:0008006" key="3">
    <source>
        <dbReference type="Google" id="ProtNLM"/>
    </source>
</evidence>
<dbReference type="PANTHER" id="PTHR35145">
    <property type="entry name" value="CYTOPLASMIC PROTEIN-RELATED"/>
    <property type="match status" value="1"/>
</dbReference>
<dbReference type="AlphaFoldDB" id="A0A2W0CEC2"/>
<dbReference type="SUPFAM" id="SSF142906">
    <property type="entry name" value="YjbR-like"/>
    <property type="match status" value="1"/>
</dbReference>
<dbReference type="InterPro" id="IPR038056">
    <property type="entry name" value="YjbR-like_sf"/>
</dbReference>
<evidence type="ECO:0000313" key="1">
    <source>
        <dbReference type="EMBL" id="PYY26158.1"/>
    </source>
</evidence>